<keyword evidence="3" id="KW-1185">Reference proteome</keyword>
<protein>
    <submittedName>
        <fullName evidence="2">Uncharacterized protein</fullName>
    </submittedName>
</protein>
<gene>
    <name evidence="2" type="ORF">N7G274_002925</name>
</gene>
<feature type="transmembrane region" description="Helical" evidence="1">
    <location>
        <begin position="348"/>
        <end position="369"/>
    </location>
</feature>
<name>A0ABR4AGE1_9LECA</name>
<evidence type="ECO:0000256" key="1">
    <source>
        <dbReference type="SAM" id="Phobius"/>
    </source>
</evidence>
<dbReference type="EMBL" id="JBEFKJ010000009">
    <property type="protein sequence ID" value="KAL2044220.1"/>
    <property type="molecule type" value="Genomic_DNA"/>
</dbReference>
<reference evidence="2 3" key="1">
    <citation type="submission" date="2024-09" db="EMBL/GenBank/DDBJ databases">
        <title>Rethinking Asexuality: The Enigmatic Case of Functional Sexual Genes in Lepraria (Stereocaulaceae).</title>
        <authorList>
            <person name="Doellman M."/>
            <person name="Sun Y."/>
            <person name="Barcenas-Pena A."/>
            <person name="Lumbsch H.T."/>
            <person name="Grewe F."/>
        </authorList>
    </citation>
    <scope>NUCLEOTIDE SEQUENCE [LARGE SCALE GENOMIC DNA]</scope>
    <source>
        <strain evidence="2 3">Mercado 3170</strain>
    </source>
</reference>
<proteinExistence type="predicted"/>
<keyword evidence="1" id="KW-1133">Transmembrane helix</keyword>
<keyword evidence="1" id="KW-0812">Transmembrane</keyword>
<comment type="caution">
    <text evidence="2">The sequence shown here is derived from an EMBL/GenBank/DDBJ whole genome shotgun (WGS) entry which is preliminary data.</text>
</comment>
<accession>A0ABR4AGE1</accession>
<feature type="transmembrane region" description="Helical" evidence="1">
    <location>
        <begin position="316"/>
        <end position="342"/>
    </location>
</feature>
<evidence type="ECO:0000313" key="2">
    <source>
        <dbReference type="EMBL" id="KAL2044220.1"/>
    </source>
</evidence>
<feature type="transmembrane region" description="Helical" evidence="1">
    <location>
        <begin position="211"/>
        <end position="231"/>
    </location>
</feature>
<sequence>MYYIFPLPVLPFLVLFTSPAFGWTALKYQNFFPHHIHVPQNISRINCSATLQDYVQSAALNGLRNKWTINACYNHESCIFDHADEAQKNNWASAQVLLGLVPTLLANLGPKPAEIALLSFRRPILSFLLCMGTGTIYPVRVSQYDDPNLLLLGEDLKFSHIGLQPPIRALAISAGQYLFALGAVVNTLTLLVEIGTNAVVSFDCTSYFFPLIWWLIAVLIHIMAAVPFNMVQRGWLENKDVSGANTVGSMRASERALSDQKGKTTWTKQSVAWVRQLVRVWGRGVQYIIHATRSEITICANQLPPGKLSPPVSVVFLNYCCGALGYFHIIFGTMIFSSLLFIMHIDAILSISRLVVSAALCRLILVMEFGGMKSSQERRSSDQLFTQEPASK</sequence>
<dbReference type="Proteomes" id="UP001590950">
    <property type="component" value="Unassembled WGS sequence"/>
</dbReference>
<evidence type="ECO:0000313" key="3">
    <source>
        <dbReference type="Proteomes" id="UP001590950"/>
    </source>
</evidence>
<keyword evidence="1" id="KW-0472">Membrane</keyword>
<organism evidence="2 3">
    <name type="scientific">Stereocaulon virgatum</name>
    <dbReference type="NCBI Taxonomy" id="373712"/>
    <lineage>
        <taxon>Eukaryota</taxon>
        <taxon>Fungi</taxon>
        <taxon>Dikarya</taxon>
        <taxon>Ascomycota</taxon>
        <taxon>Pezizomycotina</taxon>
        <taxon>Lecanoromycetes</taxon>
        <taxon>OSLEUM clade</taxon>
        <taxon>Lecanoromycetidae</taxon>
        <taxon>Lecanorales</taxon>
        <taxon>Lecanorineae</taxon>
        <taxon>Stereocaulaceae</taxon>
        <taxon>Stereocaulon</taxon>
    </lineage>
</organism>